<feature type="non-terminal residue" evidence="1">
    <location>
        <position position="94"/>
    </location>
</feature>
<name>A0ACB9VV36_CHAAC</name>
<keyword evidence="2" id="KW-1185">Reference proteome</keyword>
<evidence type="ECO:0000313" key="2">
    <source>
        <dbReference type="Proteomes" id="UP001057452"/>
    </source>
</evidence>
<evidence type="ECO:0000313" key="1">
    <source>
        <dbReference type="EMBL" id="KAI4803416.1"/>
    </source>
</evidence>
<gene>
    <name evidence="1" type="ORF">KUCAC02_006965</name>
</gene>
<proteinExistence type="predicted"/>
<accession>A0ACB9VV36</accession>
<comment type="caution">
    <text evidence="1">The sequence shown here is derived from an EMBL/GenBank/DDBJ whole genome shotgun (WGS) entry which is preliminary data.</text>
</comment>
<reference evidence="1" key="1">
    <citation type="submission" date="2022-05" db="EMBL/GenBank/DDBJ databases">
        <title>Chromosome-level genome of Chaenocephalus aceratus.</title>
        <authorList>
            <person name="Park H."/>
        </authorList>
    </citation>
    <scope>NUCLEOTIDE SEQUENCE</scope>
    <source>
        <strain evidence="1">KU_202001</strain>
    </source>
</reference>
<feature type="non-terminal residue" evidence="1">
    <location>
        <position position="1"/>
    </location>
</feature>
<dbReference type="EMBL" id="CM043807">
    <property type="protein sequence ID" value="KAI4803416.1"/>
    <property type="molecule type" value="Genomic_DNA"/>
</dbReference>
<dbReference type="Proteomes" id="UP001057452">
    <property type="component" value="Chromosome 23"/>
</dbReference>
<organism evidence="1 2">
    <name type="scientific">Chaenocephalus aceratus</name>
    <name type="common">Blackfin icefish</name>
    <name type="synonym">Chaenichthys aceratus</name>
    <dbReference type="NCBI Taxonomy" id="36190"/>
    <lineage>
        <taxon>Eukaryota</taxon>
        <taxon>Metazoa</taxon>
        <taxon>Chordata</taxon>
        <taxon>Craniata</taxon>
        <taxon>Vertebrata</taxon>
        <taxon>Euteleostomi</taxon>
        <taxon>Actinopterygii</taxon>
        <taxon>Neopterygii</taxon>
        <taxon>Teleostei</taxon>
        <taxon>Neoteleostei</taxon>
        <taxon>Acanthomorphata</taxon>
        <taxon>Eupercaria</taxon>
        <taxon>Perciformes</taxon>
        <taxon>Notothenioidei</taxon>
        <taxon>Channichthyidae</taxon>
        <taxon>Chaenocephalus</taxon>
    </lineage>
</organism>
<protein>
    <submittedName>
        <fullName evidence="1">Uncharacterized protein</fullName>
    </submittedName>
</protein>
<sequence>SGFRVCSVDERVFSGARESFRIPDHTPHSVAPLIFNVAAPSTGALTLKLCGSRATESVSAGALTLKLCTYTTECFSWSPHTEAWGADQTHGGLQ</sequence>